<dbReference type="Pfam" id="PF13361">
    <property type="entry name" value="UvrD_C"/>
    <property type="match status" value="2"/>
</dbReference>
<dbReference type="SUPFAM" id="SSF52540">
    <property type="entry name" value="P-loop containing nucleoside triphosphate hydrolases"/>
    <property type="match status" value="1"/>
</dbReference>
<dbReference type="InterPro" id="IPR013986">
    <property type="entry name" value="DExx_box_DNA_helicase_dom_sf"/>
</dbReference>
<dbReference type="InterPro" id="IPR011335">
    <property type="entry name" value="Restrct_endonuc-II-like"/>
</dbReference>
<dbReference type="InterPro" id="IPR027417">
    <property type="entry name" value="P-loop_NTPase"/>
</dbReference>
<keyword evidence="4" id="KW-0227">DNA damage</keyword>
<keyword evidence="11" id="KW-0413">Isomerase</keyword>
<keyword evidence="2" id="KW-0540">Nuclease</keyword>
<keyword evidence="19" id="KW-1185">Reference proteome</keyword>
<accession>A0ABZ0ZMY5</accession>
<dbReference type="RefSeq" id="WP_322936813.1">
    <property type="nucleotide sequence ID" value="NZ_CP141059.1"/>
</dbReference>
<evidence type="ECO:0000313" key="18">
    <source>
        <dbReference type="EMBL" id="WQQ25425.1"/>
    </source>
</evidence>
<dbReference type="GO" id="GO:0016787">
    <property type="term" value="F:hydrolase activity"/>
    <property type="evidence" value="ECO:0007669"/>
    <property type="project" value="UniProtKB-KW"/>
</dbReference>
<evidence type="ECO:0000256" key="14">
    <source>
        <dbReference type="ARBA" id="ARBA00048988"/>
    </source>
</evidence>
<dbReference type="Gene3D" id="3.90.320.10">
    <property type="match status" value="1"/>
</dbReference>
<dbReference type="EMBL" id="CP141059">
    <property type="protein sequence ID" value="WQQ25425.1"/>
    <property type="molecule type" value="Genomic_DNA"/>
</dbReference>
<dbReference type="PANTHER" id="PTHR11070:SF55">
    <property type="entry name" value="DNA 3'-5' HELICASE"/>
    <property type="match status" value="1"/>
</dbReference>
<sequence>MNVDTPAQLAALMGHDWLYSEEQFAAITADLEPAVVIAGAGSGKTAVMAARVVWLVATGQVAPGEVLGLTFTTKATAELQHRIRSSLLQAGLLPERGPRLLAPDETDVEEDAEEPTVATYHAYAAALLSEHGLRIGHEPDTRLIADASRYQLAARAIQRHQRPIGLLTDSPTHAVRYLLALDAEMAEHLVSPDEVRAYDAAERPRFAVELEALEAQLAEGKRVKGKSDLVRDAIAAIDKRAELLGLVDDYRALKARLGLMDFSDQIALAGRLARDCPEVGAIERGKFKVVLLDEYQDTSVAQATMLSRIFGDGHPVTAVGDPNQAIYGWRGASVSNIQEFGRDFPTVDGRRPSYSLTVNRRSDARILATANHLARELYAGREHDRLRPDDGVADGEVRVAVHETSDDELAWLADQVLAAHDQVPWKEIGVLTRDNASAALVFDALTDREIPVEIVGLKGLLRLPEVAEVVATLELVQDVTANPALLTLLAGPRWAIGVRDLALLGRRSGELVGQQGQQSFADLESQLAAAVEGADPLEIPSLCDALEDPGDLDYSPEARARFALLAEELRVLRRSIGEPILDLVRRIIDVNGIDVELASSVSPAAAARRENLDLFVQAVADFQAIDGQVTLPALLAWLDAEDEFGQGLDVATPSEADSVKLLTVHRAKGLEWDAVFLVGVVKDRFPANRGRSSWLKSPEVMPAALRGDSVDLPQLAGHDADAITDLKERRKRHQQVEELRLAYVAWTRARHHHAVSCWRWAPHLKGGLGPSPYVVDTHDAIETWGGVPERWADVVEKGEPNPYADRSVDLPWPILHHTQEVDRRLAAAELVRTAEDPMLDDVLLLEQVQQWDDEIARLLDEAARERAPETEVPMPTSISATALARLRDDPAAFAADRARPMPRQPSPAARFGTRFHAWVEARFGQQELFDPDDLPGRADAGIEDDEALKEVIAAFEAGPFATRPPFQIEAPFALVLAGQVVRGRIDAVYDEGDGRYLVVDWKTNTSQTADPLQLALYRLAWAELRGVALEQVRAAFYYVRSGELVEPDDLPGRAELERLVTPARP</sequence>
<keyword evidence="7" id="KW-0269">Exonuclease</keyword>
<evidence type="ECO:0000259" key="16">
    <source>
        <dbReference type="PROSITE" id="PS51198"/>
    </source>
</evidence>
<dbReference type="InterPro" id="IPR011604">
    <property type="entry name" value="PDDEXK-like_dom_sf"/>
</dbReference>
<keyword evidence="5 15" id="KW-0378">Hydrolase</keyword>
<evidence type="ECO:0000256" key="2">
    <source>
        <dbReference type="ARBA" id="ARBA00022722"/>
    </source>
</evidence>
<evidence type="ECO:0000256" key="1">
    <source>
        <dbReference type="ARBA" id="ARBA00009922"/>
    </source>
</evidence>
<keyword evidence="3 15" id="KW-0547">Nucleotide-binding</keyword>
<evidence type="ECO:0000256" key="3">
    <source>
        <dbReference type="ARBA" id="ARBA00022741"/>
    </source>
</evidence>
<evidence type="ECO:0000256" key="10">
    <source>
        <dbReference type="ARBA" id="ARBA00023204"/>
    </source>
</evidence>
<name>A0ABZ0ZMY5_9ACTN</name>
<evidence type="ECO:0000256" key="5">
    <source>
        <dbReference type="ARBA" id="ARBA00022801"/>
    </source>
</evidence>
<organism evidence="18 19">
    <name type="scientific">Nocardioides bizhenqiangii</name>
    <dbReference type="NCBI Taxonomy" id="3095076"/>
    <lineage>
        <taxon>Bacteria</taxon>
        <taxon>Bacillati</taxon>
        <taxon>Actinomycetota</taxon>
        <taxon>Actinomycetes</taxon>
        <taxon>Propionibacteriales</taxon>
        <taxon>Nocardioidaceae</taxon>
        <taxon>Nocardioides</taxon>
    </lineage>
</organism>
<dbReference type="CDD" id="cd17932">
    <property type="entry name" value="DEXQc_UvrD"/>
    <property type="match status" value="1"/>
</dbReference>
<feature type="binding site" evidence="15">
    <location>
        <begin position="38"/>
        <end position="45"/>
    </location>
    <ligand>
        <name>ATP</name>
        <dbReference type="ChEBI" id="CHEBI:30616"/>
    </ligand>
</feature>
<reference evidence="19" key="1">
    <citation type="submission" date="2023-12" db="EMBL/GenBank/DDBJ databases">
        <title>Novel species in genus Nocardioides.</title>
        <authorList>
            <person name="Zhou H."/>
        </authorList>
    </citation>
    <scope>NUCLEOTIDE SEQUENCE [LARGE SCALE GENOMIC DNA]</scope>
    <source>
        <strain evidence="19">HM61</strain>
    </source>
</reference>
<evidence type="ECO:0000256" key="12">
    <source>
        <dbReference type="ARBA" id="ARBA00034617"/>
    </source>
</evidence>
<dbReference type="InterPro" id="IPR038726">
    <property type="entry name" value="PDDEXK_AddAB-type"/>
</dbReference>
<gene>
    <name evidence="18" type="ORF">SHK19_15830</name>
</gene>
<dbReference type="Gene3D" id="1.10.10.160">
    <property type="match status" value="1"/>
</dbReference>
<evidence type="ECO:0000256" key="9">
    <source>
        <dbReference type="ARBA" id="ARBA00023125"/>
    </source>
</evidence>
<evidence type="ECO:0000256" key="8">
    <source>
        <dbReference type="ARBA" id="ARBA00022840"/>
    </source>
</evidence>
<keyword evidence="10" id="KW-0234">DNA repair</keyword>
<evidence type="ECO:0000313" key="19">
    <source>
        <dbReference type="Proteomes" id="UP001327225"/>
    </source>
</evidence>
<evidence type="ECO:0000256" key="4">
    <source>
        <dbReference type="ARBA" id="ARBA00022763"/>
    </source>
</evidence>
<evidence type="ECO:0000256" key="6">
    <source>
        <dbReference type="ARBA" id="ARBA00022806"/>
    </source>
</evidence>
<dbReference type="InterPro" id="IPR014016">
    <property type="entry name" value="UvrD-like_ATP-bd"/>
</dbReference>
<comment type="catalytic activity">
    <reaction evidence="12">
        <text>Couples ATP hydrolysis with the unwinding of duplex DNA by translocating in the 3'-5' direction.</text>
        <dbReference type="EC" id="5.6.2.4"/>
    </reaction>
</comment>
<keyword evidence="6 15" id="KW-0347">Helicase</keyword>
<protein>
    <recommendedName>
        <fullName evidence="13">DNA 3'-5' helicase</fullName>
        <ecNumber evidence="13">5.6.2.4</ecNumber>
    </recommendedName>
</protein>
<dbReference type="Gene3D" id="3.40.50.300">
    <property type="entry name" value="P-loop containing nucleotide triphosphate hydrolases"/>
    <property type="match status" value="4"/>
</dbReference>
<proteinExistence type="inferred from homology"/>
<feature type="domain" description="UvrD-like helicase C-terminal" evidence="17">
    <location>
        <begin position="364"/>
        <end position="669"/>
    </location>
</feature>
<evidence type="ECO:0000256" key="7">
    <source>
        <dbReference type="ARBA" id="ARBA00022839"/>
    </source>
</evidence>
<comment type="similarity">
    <text evidence="1">Belongs to the helicase family. UvrD subfamily.</text>
</comment>
<evidence type="ECO:0000259" key="17">
    <source>
        <dbReference type="PROSITE" id="PS51217"/>
    </source>
</evidence>
<dbReference type="Gene3D" id="1.10.486.10">
    <property type="entry name" value="PCRA, domain 4"/>
    <property type="match status" value="1"/>
</dbReference>
<dbReference type="InterPro" id="IPR014017">
    <property type="entry name" value="DNA_helicase_UvrD-like_C"/>
</dbReference>
<dbReference type="GO" id="GO:0004386">
    <property type="term" value="F:helicase activity"/>
    <property type="evidence" value="ECO:0007669"/>
    <property type="project" value="UniProtKB-KW"/>
</dbReference>
<dbReference type="PROSITE" id="PS51198">
    <property type="entry name" value="UVRD_HELICASE_ATP_BIND"/>
    <property type="match status" value="1"/>
</dbReference>
<evidence type="ECO:0000256" key="13">
    <source>
        <dbReference type="ARBA" id="ARBA00034808"/>
    </source>
</evidence>
<evidence type="ECO:0000256" key="15">
    <source>
        <dbReference type="PROSITE-ProRule" id="PRU00560"/>
    </source>
</evidence>
<dbReference type="PROSITE" id="PS51217">
    <property type="entry name" value="UVRD_HELICASE_CTER"/>
    <property type="match status" value="1"/>
</dbReference>
<dbReference type="InterPro" id="IPR000212">
    <property type="entry name" value="DNA_helicase_UvrD/REP"/>
</dbReference>
<dbReference type="PANTHER" id="PTHR11070">
    <property type="entry name" value="UVRD / RECB / PCRA DNA HELICASE FAMILY MEMBER"/>
    <property type="match status" value="1"/>
</dbReference>
<feature type="domain" description="UvrD-like helicase ATP-binding" evidence="16">
    <location>
        <begin position="17"/>
        <end position="363"/>
    </location>
</feature>
<comment type="catalytic activity">
    <reaction evidence="14">
        <text>ATP + H2O = ADP + phosphate + H(+)</text>
        <dbReference type="Rhea" id="RHEA:13065"/>
        <dbReference type="ChEBI" id="CHEBI:15377"/>
        <dbReference type="ChEBI" id="CHEBI:15378"/>
        <dbReference type="ChEBI" id="CHEBI:30616"/>
        <dbReference type="ChEBI" id="CHEBI:43474"/>
        <dbReference type="ChEBI" id="CHEBI:456216"/>
        <dbReference type="EC" id="5.6.2.4"/>
    </reaction>
</comment>
<evidence type="ECO:0000256" key="11">
    <source>
        <dbReference type="ARBA" id="ARBA00023235"/>
    </source>
</evidence>
<dbReference type="Pfam" id="PF12705">
    <property type="entry name" value="PDDEXK_1"/>
    <property type="match status" value="1"/>
</dbReference>
<dbReference type="Pfam" id="PF00580">
    <property type="entry name" value="UvrD-helicase"/>
    <property type="match status" value="1"/>
</dbReference>
<dbReference type="EC" id="5.6.2.4" evidence="13"/>
<dbReference type="SUPFAM" id="SSF52980">
    <property type="entry name" value="Restriction endonuclease-like"/>
    <property type="match status" value="1"/>
</dbReference>
<keyword evidence="8 15" id="KW-0067">ATP-binding</keyword>
<keyword evidence="9" id="KW-0238">DNA-binding</keyword>
<dbReference type="Proteomes" id="UP001327225">
    <property type="component" value="Chromosome"/>
</dbReference>